<evidence type="ECO:0000313" key="5">
    <source>
        <dbReference type="EMBL" id="MCD7448597.1"/>
    </source>
</evidence>
<keyword evidence="3 4" id="KW-0472">Membrane</keyword>
<keyword evidence="2 4" id="KW-1133">Transmembrane helix</keyword>
<organism evidence="5 6">
    <name type="scientific">Datura stramonium</name>
    <name type="common">Jimsonweed</name>
    <name type="synonym">Common thornapple</name>
    <dbReference type="NCBI Taxonomy" id="4076"/>
    <lineage>
        <taxon>Eukaryota</taxon>
        <taxon>Viridiplantae</taxon>
        <taxon>Streptophyta</taxon>
        <taxon>Embryophyta</taxon>
        <taxon>Tracheophyta</taxon>
        <taxon>Spermatophyta</taxon>
        <taxon>Magnoliopsida</taxon>
        <taxon>eudicotyledons</taxon>
        <taxon>Gunneridae</taxon>
        <taxon>Pentapetalae</taxon>
        <taxon>asterids</taxon>
        <taxon>lamiids</taxon>
        <taxon>Solanales</taxon>
        <taxon>Solanaceae</taxon>
        <taxon>Solanoideae</taxon>
        <taxon>Datureae</taxon>
        <taxon>Datura</taxon>
    </lineage>
</organism>
<evidence type="ECO:0000256" key="4">
    <source>
        <dbReference type="SAM" id="Phobius"/>
    </source>
</evidence>
<dbReference type="EMBL" id="JACEIK010000069">
    <property type="protein sequence ID" value="MCD7448597.1"/>
    <property type="molecule type" value="Genomic_DNA"/>
</dbReference>
<reference evidence="5 6" key="1">
    <citation type="journal article" date="2021" name="BMC Genomics">
        <title>Datura genome reveals duplications of psychoactive alkaloid biosynthetic genes and high mutation rate following tissue culture.</title>
        <authorList>
            <person name="Rajewski A."/>
            <person name="Carter-House D."/>
            <person name="Stajich J."/>
            <person name="Litt A."/>
        </authorList>
    </citation>
    <scope>NUCLEOTIDE SEQUENCE [LARGE SCALE GENOMIC DNA]</scope>
    <source>
        <strain evidence="5">AR-01</strain>
    </source>
</reference>
<evidence type="ECO:0000256" key="1">
    <source>
        <dbReference type="ARBA" id="ARBA00022692"/>
    </source>
</evidence>
<keyword evidence="6" id="KW-1185">Reference proteome</keyword>
<comment type="caution">
    <text evidence="5">The sequence shown here is derived from an EMBL/GenBank/DDBJ whole genome shotgun (WGS) entry which is preliminary data.</text>
</comment>
<dbReference type="InterPro" id="IPR030184">
    <property type="entry name" value="WAT1-related"/>
</dbReference>
<evidence type="ECO:0000256" key="3">
    <source>
        <dbReference type="ARBA" id="ARBA00023136"/>
    </source>
</evidence>
<dbReference type="PANTHER" id="PTHR31218">
    <property type="entry name" value="WAT1-RELATED PROTEIN"/>
    <property type="match status" value="1"/>
</dbReference>
<evidence type="ECO:0000256" key="2">
    <source>
        <dbReference type="ARBA" id="ARBA00022989"/>
    </source>
</evidence>
<keyword evidence="1 4" id="KW-0812">Transmembrane</keyword>
<evidence type="ECO:0008006" key="7">
    <source>
        <dbReference type="Google" id="ProtNLM"/>
    </source>
</evidence>
<accession>A0ABS8RPR0</accession>
<feature type="transmembrane region" description="Helical" evidence="4">
    <location>
        <begin position="40"/>
        <end position="57"/>
    </location>
</feature>
<feature type="transmembrane region" description="Helical" evidence="4">
    <location>
        <begin position="7"/>
        <end position="28"/>
    </location>
</feature>
<protein>
    <recommendedName>
        <fullName evidence="7">WAT1-related protein</fullName>
    </recommendedName>
</protein>
<proteinExistence type="predicted"/>
<sequence length="89" mass="10037">MGKEMLVFVVMVIVQFGFAGMIIISKLVMDGGMNPFVQSAYKPIFATISIAPFAFFFERPRDGQRLFFSRYVCVLFSGSQQTNMYISLG</sequence>
<name>A0ABS8RPR0_DATST</name>
<gene>
    <name evidence="5" type="ORF">HAX54_044850</name>
</gene>
<dbReference type="Proteomes" id="UP000823775">
    <property type="component" value="Unassembled WGS sequence"/>
</dbReference>
<evidence type="ECO:0000313" key="6">
    <source>
        <dbReference type="Proteomes" id="UP000823775"/>
    </source>
</evidence>